<dbReference type="EMBL" id="CP007547">
    <property type="protein sequence ID" value="AIL44745.1"/>
    <property type="molecule type" value="Genomic_DNA"/>
</dbReference>
<organism evidence="1 2">
    <name type="scientific">Elizabethkingia anophelis NUHP1</name>
    <dbReference type="NCBI Taxonomy" id="1338011"/>
    <lineage>
        <taxon>Bacteria</taxon>
        <taxon>Pseudomonadati</taxon>
        <taxon>Bacteroidota</taxon>
        <taxon>Flavobacteriia</taxon>
        <taxon>Flavobacteriales</taxon>
        <taxon>Weeksellaceae</taxon>
        <taxon>Elizabethkingia</taxon>
    </lineage>
</organism>
<protein>
    <submittedName>
        <fullName evidence="1">Uncharacterized protein</fullName>
    </submittedName>
</protein>
<name>A0A077EGU2_9FLAO</name>
<proteinExistence type="predicted"/>
<dbReference type="AlphaFoldDB" id="A0A077EGU2"/>
<evidence type="ECO:0000313" key="1">
    <source>
        <dbReference type="EMBL" id="AIL44745.1"/>
    </source>
</evidence>
<gene>
    <name evidence="1" type="ORF">BD94_0970</name>
</gene>
<evidence type="ECO:0000313" key="2">
    <source>
        <dbReference type="Proteomes" id="UP000028933"/>
    </source>
</evidence>
<dbReference type="STRING" id="1338011.BD94_0970"/>
<sequence>MLAYSFNGMLCVQKSNAGINKDKLTVFFYQQAMSADIIMKW</sequence>
<dbReference type="HOGENOM" id="CLU_3269377_0_0_10"/>
<accession>A0A077EGU2</accession>
<reference evidence="1 2" key="1">
    <citation type="journal article" date="2013" name="Lancet">
        <title>First case of E anophelis outbreak in an intensive-care unit.</title>
        <authorList>
            <person name="Teo J."/>
            <person name="Tan S.Y."/>
            <person name="Tay M."/>
            <person name="Ding Y."/>
            <person name="Kjelleberg S."/>
            <person name="Givskov M."/>
            <person name="Lin R.T."/>
            <person name="Yang L."/>
        </authorList>
    </citation>
    <scope>NUCLEOTIDE SEQUENCE [LARGE SCALE GENOMIC DNA]</scope>
    <source>
        <strain evidence="1 2">NUHP1</strain>
    </source>
</reference>
<dbReference type="Proteomes" id="UP000028933">
    <property type="component" value="Chromosome"/>
</dbReference>
<dbReference type="KEGG" id="eao:BD94_0970"/>